<accession>A0A839DVR9</accession>
<reference evidence="2 3" key="1">
    <citation type="submission" date="2020-07" db="EMBL/GenBank/DDBJ databases">
        <title>Sequencing the genomes of 1000 actinobacteria strains.</title>
        <authorList>
            <person name="Klenk H.-P."/>
        </authorList>
    </citation>
    <scope>NUCLEOTIDE SEQUENCE [LARGE SCALE GENOMIC DNA]</scope>
    <source>
        <strain evidence="2 3">DSM 45975</strain>
    </source>
</reference>
<dbReference type="EMBL" id="JACGWZ010000002">
    <property type="protein sequence ID" value="MBA8825000.1"/>
    <property type="molecule type" value="Genomic_DNA"/>
</dbReference>
<dbReference type="AlphaFoldDB" id="A0A839DVR9"/>
<dbReference type="InterPro" id="IPR018960">
    <property type="entry name" value="DUF1990"/>
</dbReference>
<dbReference type="Proteomes" id="UP000569329">
    <property type="component" value="Unassembled WGS sequence"/>
</dbReference>
<evidence type="ECO:0000313" key="3">
    <source>
        <dbReference type="Proteomes" id="UP000569329"/>
    </source>
</evidence>
<name>A0A839DVR9_9PSEU</name>
<evidence type="ECO:0000313" key="2">
    <source>
        <dbReference type="EMBL" id="MBA8825000.1"/>
    </source>
</evidence>
<keyword evidence="3" id="KW-1185">Reference proteome</keyword>
<sequence length="248" mass="28162">MNDTADAGFARVDTERLLNDLHDRDVNYRPDEVDARQWNFDIHRVALPRERPGPPEEGGVWRAAAELIGDYEFSAPGLVRAVYDPGEPLPGRHMLLEGRFAALRFYFGVRVTSVTDETRERGRRAWGWSYETLQGHLERGRISYEVVKHQDTGHVEFVISAHSQLAPTVGPILRLGWVLFGRRRQLSFHRSCGRRVNRLVRSRRGRPEAAAPKRDRGLVLAPSDARVRALDRVAPHRVDPGLPPTSGR</sequence>
<feature type="domain" description="DUF1990" evidence="1">
    <location>
        <begin position="36"/>
        <end position="194"/>
    </location>
</feature>
<dbReference type="Pfam" id="PF09348">
    <property type="entry name" value="DUF1990"/>
    <property type="match status" value="1"/>
</dbReference>
<gene>
    <name evidence="2" type="ORF">FHX42_002347</name>
</gene>
<organism evidence="2 3">
    <name type="scientific">Halosaccharopolyspora lacisalsi</name>
    <dbReference type="NCBI Taxonomy" id="1000566"/>
    <lineage>
        <taxon>Bacteria</taxon>
        <taxon>Bacillati</taxon>
        <taxon>Actinomycetota</taxon>
        <taxon>Actinomycetes</taxon>
        <taxon>Pseudonocardiales</taxon>
        <taxon>Pseudonocardiaceae</taxon>
        <taxon>Halosaccharopolyspora</taxon>
    </lineage>
</organism>
<protein>
    <recommendedName>
        <fullName evidence="1">DUF1990 domain-containing protein</fullName>
    </recommendedName>
</protein>
<evidence type="ECO:0000259" key="1">
    <source>
        <dbReference type="Pfam" id="PF09348"/>
    </source>
</evidence>
<proteinExistence type="predicted"/>
<dbReference type="RefSeq" id="WP_182544163.1">
    <property type="nucleotide sequence ID" value="NZ_JACGWZ010000002.1"/>
</dbReference>
<comment type="caution">
    <text evidence="2">The sequence shown here is derived from an EMBL/GenBank/DDBJ whole genome shotgun (WGS) entry which is preliminary data.</text>
</comment>